<dbReference type="Pfam" id="PF12799">
    <property type="entry name" value="LRR_4"/>
    <property type="match status" value="1"/>
</dbReference>
<dbReference type="Pfam" id="PF13855">
    <property type="entry name" value="LRR_8"/>
    <property type="match status" value="2"/>
</dbReference>
<dbReference type="InterPro" id="IPR003591">
    <property type="entry name" value="Leu-rich_rpt_typical-subtyp"/>
</dbReference>
<dbReference type="InterPro" id="IPR050333">
    <property type="entry name" value="SLRP"/>
</dbReference>
<dbReference type="PROSITE" id="PS51450">
    <property type="entry name" value="LRR"/>
    <property type="match status" value="11"/>
</dbReference>
<keyword evidence="4" id="KW-1185">Reference proteome</keyword>
<dbReference type="SMART" id="SM00365">
    <property type="entry name" value="LRR_SD22"/>
    <property type="match status" value="5"/>
</dbReference>
<reference evidence="3" key="1">
    <citation type="submission" date="2016-10" db="EMBL/GenBank/DDBJ databases">
        <authorList>
            <person name="Benchimol M."/>
            <person name="Almeida L.G."/>
            <person name="Vasconcelos A.T."/>
            <person name="Perreira-Neves A."/>
            <person name="Rosa I.A."/>
            <person name="Tasca T."/>
            <person name="Bogo M.R."/>
            <person name="de Souza W."/>
        </authorList>
    </citation>
    <scope>NUCLEOTIDE SEQUENCE [LARGE SCALE GENOMIC DNA]</scope>
    <source>
        <strain evidence="3">K</strain>
    </source>
</reference>
<organism evidence="3 4">
    <name type="scientific">Tritrichomonas foetus</name>
    <dbReference type="NCBI Taxonomy" id="1144522"/>
    <lineage>
        <taxon>Eukaryota</taxon>
        <taxon>Metamonada</taxon>
        <taxon>Parabasalia</taxon>
        <taxon>Tritrichomonadida</taxon>
        <taxon>Tritrichomonadidae</taxon>
        <taxon>Tritrichomonas</taxon>
    </lineage>
</organism>
<evidence type="ECO:0008006" key="5">
    <source>
        <dbReference type="Google" id="ProtNLM"/>
    </source>
</evidence>
<dbReference type="InterPro" id="IPR001611">
    <property type="entry name" value="Leu-rich_rpt"/>
</dbReference>
<dbReference type="Pfam" id="PF00560">
    <property type="entry name" value="LRR_1"/>
    <property type="match status" value="2"/>
</dbReference>
<dbReference type="Gene3D" id="3.60.40.10">
    <property type="entry name" value="PPM-type phosphatase domain"/>
    <property type="match status" value="1"/>
</dbReference>
<dbReference type="VEuPathDB" id="TrichDB:TRFO_12409"/>
<evidence type="ECO:0000256" key="2">
    <source>
        <dbReference type="ARBA" id="ARBA00022737"/>
    </source>
</evidence>
<sequence>MGAGSSVIVPLIRKTFIDHSFRNIDGISIGQETPNVTLLNLTGNKIRYLPKNLTTLKQLSLNNNSLSSIPNDVAKAIITYTNLKLLDLAYNSLTALPKEILNHPEISMLILSQNNIENIDFSESKKLRIIYLGNNKLTKIPKIPNNVTQIFLGCNQINEFFIQHQELISLSLSHNALQSIDANSRLEKLVTLDISRNKIKKLPDFSLVTPNLFNLDASYNLITEFPKLSNSIKRIYIQYNKIREIPDFVFEYHSLFYLNIQHNCLEKISSLPLSIQTLLLTHNNIKEIPNEIDTPELSSLSFTDNKLTYIPKFVCSQLLDLSFFKNRIKFIDITTFCENISTLDLSNNNIETIPPQLFTFPYLYTLNLSKNQIKSIPEKIMVSSLTTFNISNNPIESLPNAFPAPIENLYLSNCKLIEFNEYWSDASELINLDVSGNELSEFPMIMPLLKLNISDNKFTKFPYLSPNIQEVDISLNLIDKLHEDFDYPDLEFLDISNNKIKEMENDFKLPKLQKLNISNNPIIGELPNFPSLKCLVTINTNLEIKNNDYELDNLITNDINLPNISKLINPDVFIAYSYHQGSDIDSQDEIALEADINENETVLMFVNANNRPKASKHVLDHIMKSIKYHEYTTEEIISFAITDIMPKLRSKTALIPSYLALVAIRENNAFIARYGDTQIAIFSEEGEQLFAMRNGPPPSFSPDFNYGYSKYLDPNEAQFSSMLSNDYRIDYVPEADVTKTNIDFKLGCKWLVMATDACLNYTDPNEMKEILFNANDPWSVAIKIRNRTVSTMYEKNVSVIVVDLMKRVTAFG</sequence>
<keyword evidence="1" id="KW-0433">Leucine-rich repeat</keyword>
<dbReference type="OrthoDB" id="676979at2759"/>
<dbReference type="RefSeq" id="XP_068370579.1">
    <property type="nucleotide sequence ID" value="XM_068496625.1"/>
</dbReference>
<proteinExistence type="predicted"/>
<dbReference type="Proteomes" id="UP000179807">
    <property type="component" value="Unassembled WGS sequence"/>
</dbReference>
<accession>A0A1J4L1X1</accession>
<dbReference type="InterPro" id="IPR032675">
    <property type="entry name" value="LRR_dom_sf"/>
</dbReference>
<protein>
    <recommendedName>
        <fullName evidence="5">PPM-type phosphatase domain-containing protein</fullName>
    </recommendedName>
</protein>
<dbReference type="InterPro" id="IPR036457">
    <property type="entry name" value="PPM-type-like_dom_sf"/>
</dbReference>
<dbReference type="GeneID" id="94831329"/>
<dbReference type="PANTHER" id="PTHR45712">
    <property type="entry name" value="AGAP008170-PA"/>
    <property type="match status" value="1"/>
</dbReference>
<evidence type="ECO:0000313" key="4">
    <source>
        <dbReference type="Proteomes" id="UP000179807"/>
    </source>
</evidence>
<comment type="caution">
    <text evidence="3">The sequence shown here is derived from an EMBL/GenBank/DDBJ whole genome shotgun (WGS) entry which is preliminary data.</text>
</comment>
<dbReference type="SMART" id="SM00364">
    <property type="entry name" value="LRR_BAC"/>
    <property type="match status" value="14"/>
</dbReference>
<name>A0A1J4L1X1_9EUKA</name>
<evidence type="ECO:0000256" key="1">
    <source>
        <dbReference type="ARBA" id="ARBA00022614"/>
    </source>
</evidence>
<dbReference type="AlphaFoldDB" id="A0A1J4L1X1"/>
<dbReference type="EMBL" id="MLAK01000003">
    <property type="protein sequence ID" value="OHT17443.1"/>
    <property type="molecule type" value="Genomic_DNA"/>
</dbReference>
<dbReference type="PANTHER" id="PTHR45712:SF30">
    <property type="entry name" value="LRRNT DOMAIN-CONTAINING PROTEIN"/>
    <property type="match status" value="1"/>
</dbReference>
<dbReference type="SMART" id="SM00369">
    <property type="entry name" value="LRR_TYP"/>
    <property type="match status" value="8"/>
</dbReference>
<dbReference type="InterPro" id="IPR025875">
    <property type="entry name" value="Leu-rich_rpt_4"/>
</dbReference>
<dbReference type="SUPFAM" id="SSF52058">
    <property type="entry name" value="L domain-like"/>
    <property type="match status" value="2"/>
</dbReference>
<dbReference type="SUPFAM" id="SSF81606">
    <property type="entry name" value="PP2C-like"/>
    <property type="match status" value="1"/>
</dbReference>
<dbReference type="Gene3D" id="3.80.10.10">
    <property type="entry name" value="Ribonuclease Inhibitor"/>
    <property type="match status" value="4"/>
</dbReference>
<gene>
    <name evidence="3" type="ORF">TRFO_12409</name>
</gene>
<evidence type="ECO:0000313" key="3">
    <source>
        <dbReference type="EMBL" id="OHT17443.1"/>
    </source>
</evidence>
<keyword evidence="2" id="KW-0677">Repeat</keyword>